<dbReference type="GO" id="GO:0016020">
    <property type="term" value="C:membrane"/>
    <property type="evidence" value="ECO:0007669"/>
    <property type="project" value="UniProtKB-SubCell"/>
</dbReference>
<evidence type="ECO:0000256" key="1">
    <source>
        <dbReference type="ARBA" id="ARBA00004370"/>
    </source>
</evidence>
<accession>A0A1X2EFB2</accession>
<gene>
    <name evidence="4" type="ORF">AWC30_15620</name>
</gene>
<dbReference type="OrthoDB" id="4761631at2"/>
<dbReference type="RefSeq" id="WP_085111126.1">
    <property type="nucleotide sequence ID" value="NZ_JACKSN010000017.1"/>
</dbReference>
<dbReference type="PANTHER" id="PTHR37042:SF4">
    <property type="entry name" value="OUTER MEMBRANE PROTEIN RV1973"/>
    <property type="match status" value="1"/>
</dbReference>
<evidence type="ECO:0008006" key="6">
    <source>
        <dbReference type="Google" id="ProtNLM"/>
    </source>
</evidence>
<feature type="transmembrane region" description="Helical" evidence="3">
    <location>
        <begin position="33"/>
        <end position="55"/>
    </location>
</feature>
<organism evidence="4 5">
    <name type="scientific">Mycolicibacillus trivialis</name>
    <dbReference type="NCBI Taxonomy" id="1798"/>
    <lineage>
        <taxon>Bacteria</taxon>
        <taxon>Bacillati</taxon>
        <taxon>Actinomycetota</taxon>
        <taxon>Actinomycetes</taxon>
        <taxon>Mycobacteriales</taxon>
        <taxon>Mycobacteriaceae</taxon>
        <taxon>Mycolicibacillus</taxon>
    </lineage>
</organism>
<evidence type="ECO:0000256" key="3">
    <source>
        <dbReference type="SAM" id="Phobius"/>
    </source>
</evidence>
<keyword evidence="5" id="KW-1185">Reference proteome</keyword>
<keyword evidence="2 3" id="KW-0472">Membrane</keyword>
<comment type="caution">
    <text evidence="4">The sequence shown here is derived from an EMBL/GenBank/DDBJ whole genome shotgun (WGS) entry which is preliminary data.</text>
</comment>
<dbReference type="EMBL" id="LQPZ01000044">
    <property type="protein sequence ID" value="ORX00095.1"/>
    <property type="molecule type" value="Genomic_DNA"/>
</dbReference>
<feature type="transmembrane region" description="Helical" evidence="3">
    <location>
        <begin position="75"/>
        <end position="93"/>
    </location>
</feature>
<proteinExistence type="predicted"/>
<reference evidence="4 5" key="1">
    <citation type="submission" date="2016-01" db="EMBL/GenBank/DDBJ databases">
        <title>The new phylogeny of the genus Mycobacterium.</title>
        <authorList>
            <person name="Tarcisio F."/>
            <person name="Conor M."/>
            <person name="Antonella G."/>
            <person name="Elisabetta G."/>
            <person name="Giulia F.S."/>
            <person name="Sara T."/>
            <person name="Anna F."/>
            <person name="Clotilde B."/>
            <person name="Roberto B."/>
            <person name="Veronica D.S."/>
            <person name="Fabio R."/>
            <person name="Monica P."/>
            <person name="Olivier J."/>
            <person name="Enrico T."/>
            <person name="Nicola S."/>
        </authorList>
    </citation>
    <scope>NUCLEOTIDE SEQUENCE [LARGE SCALE GENOMIC DNA]</scope>
    <source>
        <strain evidence="4 5">DSM 44153</strain>
    </source>
</reference>
<comment type="subcellular location">
    <subcellularLocation>
        <location evidence="1">Membrane</location>
    </subcellularLocation>
</comment>
<feature type="transmembrane region" description="Helical" evidence="3">
    <location>
        <begin position="7"/>
        <end position="27"/>
    </location>
</feature>
<dbReference type="STRING" id="1798.AWC30_15620"/>
<dbReference type="Proteomes" id="UP000193090">
    <property type="component" value="Unassembled WGS sequence"/>
</dbReference>
<evidence type="ECO:0000313" key="5">
    <source>
        <dbReference type="Proteomes" id="UP000193090"/>
    </source>
</evidence>
<keyword evidence="3" id="KW-1133">Transmembrane helix</keyword>
<evidence type="ECO:0000313" key="4">
    <source>
        <dbReference type="EMBL" id="ORX00095.1"/>
    </source>
</evidence>
<protein>
    <recommendedName>
        <fullName evidence="6">Transmembrane protein</fullName>
    </recommendedName>
</protein>
<dbReference type="AlphaFoldDB" id="A0A1X2EFB2"/>
<sequence length="227" mass="24191">MRNAWRVATFDVAAPAVAIGAVLLIGAELGWPRWWVAAAAVLVLLIVQAVLINVVFWRRDAVTVGTDDDRPGLRLAVAGVATLAIVAAVAVGYQRWTVPDRAFAADSTQVVRIATDIAEVTASFSPSDPDAAVAAAEDVMVPERVAALKKELAAVTEQMLRDKVSTRAATVSAGLEALGPDAASVVVLVRSSRTEADRQSERRVLALRVALTKPQDRWLVLDIVPIR</sequence>
<evidence type="ECO:0000256" key="2">
    <source>
        <dbReference type="ARBA" id="ARBA00023136"/>
    </source>
</evidence>
<name>A0A1X2EFB2_9MYCO</name>
<keyword evidence="3" id="KW-0812">Transmembrane</keyword>
<dbReference type="PANTHER" id="PTHR37042">
    <property type="entry name" value="OUTER MEMBRANE PROTEIN RV1973"/>
    <property type="match status" value="1"/>
</dbReference>